<accession>A0AAV9GKU8</accession>
<gene>
    <name evidence="2" type="ORF">QBC34DRAFT_300863</name>
</gene>
<name>A0AAV9GKU8_9PEZI</name>
<keyword evidence="3" id="KW-1185">Reference proteome</keyword>
<dbReference type="InterPro" id="IPR029069">
    <property type="entry name" value="HotDog_dom_sf"/>
</dbReference>
<comment type="caution">
    <text evidence="2">The sequence shown here is derived from an EMBL/GenBank/DDBJ whole genome shotgun (WGS) entry which is preliminary data.</text>
</comment>
<protein>
    <recommendedName>
        <fullName evidence="4">MaoC-like domain-containing protein</fullName>
    </recommendedName>
</protein>
<dbReference type="AlphaFoldDB" id="A0AAV9GKU8"/>
<dbReference type="GO" id="GO:0005739">
    <property type="term" value="C:mitochondrion"/>
    <property type="evidence" value="ECO:0007669"/>
    <property type="project" value="TreeGrafter"/>
</dbReference>
<dbReference type="SUPFAM" id="SSF54637">
    <property type="entry name" value="Thioesterase/thiol ester dehydrase-isomerase"/>
    <property type="match status" value="1"/>
</dbReference>
<dbReference type="PANTHER" id="PTHR28152:SF1">
    <property type="entry name" value="HYDROXYACYL-THIOESTER DEHYDRATASE TYPE 2, MITOCHONDRIAL"/>
    <property type="match status" value="1"/>
</dbReference>
<evidence type="ECO:0000313" key="3">
    <source>
        <dbReference type="Proteomes" id="UP001321760"/>
    </source>
</evidence>
<dbReference type="InterPro" id="IPR052741">
    <property type="entry name" value="Mitochondrial_HTD2"/>
</dbReference>
<feature type="compositionally biased region" description="Basic and acidic residues" evidence="1">
    <location>
        <begin position="394"/>
        <end position="411"/>
    </location>
</feature>
<reference evidence="2" key="2">
    <citation type="submission" date="2023-05" db="EMBL/GenBank/DDBJ databases">
        <authorList>
            <consortium name="Lawrence Berkeley National Laboratory"/>
            <person name="Steindorff A."/>
            <person name="Hensen N."/>
            <person name="Bonometti L."/>
            <person name="Westerberg I."/>
            <person name="Brannstrom I.O."/>
            <person name="Guillou S."/>
            <person name="Cros-Aarteil S."/>
            <person name="Calhoun S."/>
            <person name="Haridas S."/>
            <person name="Kuo A."/>
            <person name="Mondo S."/>
            <person name="Pangilinan J."/>
            <person name="Riley R."/>
            <person name="Labutti K."/>
            <person name="Andreopoulos B."/>
            <person name="Lipzen A."/>
            <person name="Chen C."/>
            <person name="Yanf M."/>
            <person name="Daum C."/>
            <person name="Ng V."/>
            <person name="Clum A."/>
            <person name="Ohm R."/>
            <person name="Martin F."/>
            <person name="Silar P."/>
            <person name="Natvig D."/>
            <person name="Lalanne C."/>
            <person name="Gautier V."/>
            <person name="Ament-Velasquez S.L."/>
            <person name="Kruys A."/>
            <person name="Hutchinson M.I."/>
            <person name="Powell A.J."/>
            <person name="Barry K."/>
            <person name="Miller A.N."/>
            <person name="Grigoriev I.V."/>
            <person name="Debuchy R."/>
            <person name="Gladieux P."/>
            <person name="Thoren M.H."/>
            <person name="Johannesson H."/>
        </authorList>
    </citation>
    <scope>NUCLEOTIDE SEQUENCE</scope>
    <source>
        <strain evidence="2">PSN243</strain>
    </source>
</reference>
<dbReference type="Proteomes" id="UP001321760">
    <property type="component" value="Unassembled WGS sequence"/>
</dbReference>
<reference evidence="2" key="1">
    <citation type="journal article" date="2023" name="Mol. Phylogenet. Evol.">
        <title>Genome-scale phylogeny and comparative genomics of the fungal order Sordariales.</title>
        <authorList>
            <person name="Hensen N."/>
            <person name="Bonometti L."/>
            <person name="Westerberg I."/>
            <person name="Brannstrom I.O."/>
            <person name="Guillou S."/>
            <person name="Cros-Aarteil S."/>
            <person name="Calhoun S."/>
            <person name="Haridas S."/>
            <person name="Kuo A."/>
            <person name="Mondo S."/>
            <person name="Pangilinan J."/>
            <person name="Riley R."/>
            <person name="LaButti K."/>
            <person name="Andreopoulos B."/>
            <person name="Lipzen A."/>
            <person name="Chen C."/>
            <person name="Yan M."/>
            <person name="Daum C."/>
            <person name="Ng V."/>
            <person name="Clum A."/>
            <person name="Steindorff A."/>
            <person name="Ohm R.A."/>
            <person name="Martin F."/>
            <person name="Silar P."/>
            <person name="Natvig D.O."/>
            <person name="Lalanne C."/>
            <person name="Gautier V."/>
            <person name="Ament-Velasquez S.L."/>
            <person name="Kruys A."/>
            <person name="Hutchinson M.I."/>
            <person name="Powell A.J."/>
            <person name="Barry K."/>
            <person name="Miller A.N."/>
            <person name="Grigoriev I.V."/>
            <person name="Debuchy R."/>
            <person name="Gladieux P."/>
            <person name="Hiltunen Thoren M."/>
            <person name="Johannesson H."/>
        </authorList>
    </citation>
    <scope>NUCLEOTIDE SEQUENCE</scope>
    <source>
        <strain evidence="2">PSN243</strain>
    </source>
</reference>
<sequence length="435" mass="48868">MAPKPPKPVMTPELQQYIERAEHRMSLRKPKLLFDTISPMNSHLLDLALADHLPPDPMFDKKKASARWTSLQDYGPIPDGHHLLYFPIQATKSGLMRDGTDPDHSPGAPFVRRMWAGGAIQFHKPINFPEPHKFLRGWCLETVGEPRLKLGREEGDEKVFVTVQRQYGIGPTGTISRLSLKNLQTDFKPRITETRKLVFMRERGPEDVKAGPAKIIHSTQTPDYSFTLTPDPKLLFQFSALTYNAHAIHLDPDYARNKEGYPERLVHGPLTLILMLTALRQLLDTPGQKYVLRTVHYQNISPLFVNQPLKVCVRQLPNEGQYGIWVEGPGGSLCAKGTATAVTLATLYNDAPKLEWLQERQAKGVAGIPLSALRGMDGIEDTWLGPILQKENSLDFERETPEAEKIEEKSRGRGGGRGGTDEGVSSRHQIDLYHD</sequence>
<evidence type="ECO:0000256" key="1">
    <source>
        <dbReference type="SAM" id="MobiDB-lite"/>
    </source>
</evidence>
<evidence type="ECO:0008006" key="4">
    <source>
        <dbReference type="Google" id="ProtNLM"/>
    </source>
</evidence>
<feature type="region of interest" description="Disordered" evidence="1">
    <location>
        <begin position="394"/>
        <end position="435"/>
    </location>
</feature>
<dbReference type="EMBL" id="MU865942">
    <property type="protein sequence ID" value="KAK4448539.1"/>
    <property type="molecule type" value="Genomic_DNA"/>
</dbReference>
<feature type="compositionally biased region" description="Basic and acidic residues" evidence="1">
    <location>
        <begin position="424"/>
        <end position="435"/>
    </location>
</feature>
<dbReference type="GO" id="GO:0019171">
    <property type="term" value="F:(3R)-hydroxyacyl-[acyl-carrier-protein] dehydratase activity"/>
    <property type="evidence" value="ECO:0007669"/>
    <property type="project" value="TreeGrafter"/>
</dbReference>
<evidence type="ECO:0000313" key="2">
    <source>
        <dbReference type="EMBL" id="KAK4448539.1"/>
    </source>
</evidence>
<proteinExistence type="predicted"/>
<organism evidence="2 3">
    <name type="scientific">Podospora aff. communis PSN243</name>
    <dbReference type="NCBI Taxonomy" id="3040156"/>
    <lineage>
        <taxon>Eukaryota</taxon>
        <taxon>Fungi</taxon>
        <taxon>Dikarya</taxon>
        <taxon>Ascomycota</taxon>
        <taxon>Pezizomycotina</taxon>
        <taxon>Sordariomycetes</taxon>
        <taxon>Sordariomycetidae</taxon>
        <taxon>Sordariales</taxon>
        <taxon>Podosporaceae</taxon>
        <taxon>Podospora</taxon>
    </lineage>
</organism>
<dbReference type="Gene3D" id="3.10.129.10">
    <property type="entry name" value="Hotdog Thioesterase"/>
    <property type="match status" value="1"/>
</dbReference>
<dbReference type="PANTHER" id="PTHR28152">
    <property type="entry name" value="HYDROXYACYL-THIOESTER DEHYDRATASE TYPE 2, MITOCHONDRIAL"/>
    <property type="match status" value="1"/>
</dbReference>